<evidence type="ECO:0000256" key="5">
    <source>
        <dbReference type="ARBA" id="ARBA00023014"/>
    </source>
</evidence>
<evidence type="ECO:0000256" key="3">
    <source>
        <dbReference type="ARBA" id="ARBA00022982"/>
    </source>
</evidence>
<protein>
    <submittedName>
        <fullName evidence="6">Ferredoxin</fullName>
    </submittedName>
</protein>
<evidence type="ECO:0000256" key="1">
    <source>
        <dbReference type="ARBA" id="ARBA00022448"/>
    </source>
</evidence>
<dbReference type="Gene3D" id="3.30.70.20">
    <property type="match status" value="1"/>
</dbReference>
<name>A0A228EJQ1_9BURK</name>
<keyword evidence="1" id="KW-0813">Transport</keyword>
<evidence type="ECO:0000256" key="2">
    <source>
        <dbReference type="ARBA" id="ARBA00022723"/>
    </source>
</evidence>
<keyword evidence="4" id="KW-0408">Iron</keyword>
<dbReference type="Proteomes" id="UP000238982">
    <property type="component" value="Unassembled WGS sequence"/>
</dbReference>
<dbReference type="GO" id="GO:0051536">
    <property type="term" value="F:iron-sulfur cluster binding"/>
    <property type="evidence" value="ECO:0007669"/>
    <property type="project" value="UniProtKB-KW"/>
</dbReference>
<proteinExistence type="predicted"/>
<keyword evidence="5" id="KW-0411">Iron-sulfur</keyword>
<evidence type="ECO:0000256" key="4">
    <source>
        <dbReference type="ARBA" id="ARBA00023004"/>
    </source>
</evidence>
<reference evidence="6 7" key="1">
    <citation type="submission" date="2018-03" db="EMBL/GenBank/DDBJ databases">
        <authorList>
            <person name="Keele B.F."/>
        </authorList>
    </citation>
    <scope>NUCLEOTIDE SEQUENCE [LARGE SCALE GENOMIC DNA]</scope>
    <source>
        <strain evidence="6 7">AU19729</strain>
    </source>
</reference>
<dbReference type="Pfam" id="PF13459">
    <property type="entry name" value="Fer4_15"/>
    <property type="match status" value="1"/>
</dbReference>
<keyword evidence="3" id="KW-0249">Electron transport</keyword>
<keyword evidence="2" id="KW-0479">Metal-binding</keyword>
<dbReference type="SUPFAM" id="SSF54862">
    <property type="entry name" value="4Fe-4S ferredoxins"/>
    <property type="match status" value="1"/>
</dbReference>
<dbReference type="OrthoDB" id="164224at2"/>
<evidence type="ECO:0000313" key="6">
    <source>
        <dbReference type="EMBL" id="PRF62102.1"/>
    </source>
</evidence>
<comment type="caution">
    <text evidence="6">The sequence shown here is derived from an EMBL/GenBank/DDBJ whole genome shotgun (WGS) entry which is preliminary data.</text>
</comment>
<dbReference type="AlphaFoldDB" id="A0A228EJQ1"/>
<dbReference type="RefSeq" id="WP_080466977.1">
    <property type="nucleotide sequence ID" value="NZ_CAJHCK010000054.1"/>
</dbReference>
<accession>A0A228EJQ1</accession>
<dbReference type="PANTHER" id="PTHR36923">
    <property type="entry name" value="FERREDOXIN"/>
    <property type="match status" value="1"/>
</dbReference>
<organism evidence="6 7">
    <name type="scientific">Burkholderia multivorans</name>
    <dbReference type="NCBI Taxonomy" id="87883"/>
    <lineage>
        <taxon>Bacteria</taxon>
        <taxon>Pseudomonadati</taxon>
        <taxon>Pseudomonadota</taxon>
        <taxon>Betaproteobacteria</taxon>
        <taxon>Burkholderiales</taxon>
        <taxon>Burkholderiaceae</taxon>
        <taxon>Burkholderia</taxon>
        <taxon>Burkholderia cepacia complex</taxon>
    </lineage>
</organism>
<gene>
    <name evidence="6" type="ORF">C6Q15_09995</name>
</gene>
<evidence type="ECO:0000313" key="7">
    <source>
        <dbReference type="Proteomes" id="UP000238982"/>
    </source>
</evidence>
<dbReference type="PANTHER" id="PTHR36923:SF3">
    <property type="entry name" value="FERREDOXIN"/>
    <property type="match status" value="1"/>
</dbReference>
<dbReference type="EMBL" id="PVGH01000045">
    <property type="protein sequence ID" value="PRF62102.1"/>
    <property type="molecule type" value="Genomic_DNA"/>
</dbReference>
<sequence length="77" mass="8083">MKIAADQTKCCGHARCASIAEDIFPLNSDGYIAVPEIIVPRGQEALATKGVRACPERALSVVNDDAAGLQQEGTDPD</sequence>
<dbReference type="GO" id="GO:0046872">
    <property type="term" value="F:metal ion binding"/>
    <property type="evidence" value="ECO:0007669"/>
    <property type="project" value="UniProtKB-KW"/>
</dbReference>
<dbReference type="InterPro" id="IPR051269">
    <property type="entry name" value="Fe-S_cluster_ET"/>
</dbReference>